<dbReference type="GO" id="GO:0016094">
    <property type="term" value="P:polyprenol biosynthetic process"/>
    <property type="evidence" value="ECO:0007669"/>
    <property type="project" value="TreeGrafter"/>
</dbReference>
<protein>
    <recommendedName>
        <fullName evidence="4">Alkyl transferase</fullName>
    </recommendedName>
</protein>
<dbReference type="PANTHER" id="PTHR10291:SF0">
    <property type="entry name" value="DEHYDRODOLICHYL DIPHOSPHATE SYNTHASE 2"/>
    <property type="match status" value="1"/>
</dbReference>
<proteinExistence type="predicted"/>
<dbReference type="SUPFAM" id="SSF64005">
    <property type="entry name" value="Undecaprenyl diphosphate synthase"/>
    <property type="match status" value="1"/>
</dbReference>
<evidence type="ECO:0000313" key="2">
    <source>
        <dbReference type="EMBL" id="KAH9302541.1"/>
    </source>
</evidence>
<accession>A0AA38CJG5</accession>
<reference evidence="2 3" key="1">
    <citation type="journal article" date="2021" name="Nat. Plants">
        <title>The Taxus genome provides insights into paclitaxel biosynthesis.</title>
        <authorList>
            <person name="Xiong X."/>
            <person name="Gou J."/>
            <person name="Liao Q."/>
            <person name="Li Y."/>
            <person name="Zhou Q."/>
            <person name="Bi G."/>
            <person name="Li C."/>
            <person name="Du R."/>
            <person name="Wang X."/>
            <person name="Sun T."/>
            <person name="Guo L."/>
            <person name="Liang H."/>
            <person name="Lu P."/>
            <person name="Wu Y."/>
            <person name="Zhang Z."/>
            <person name="Ro D.K."/>
            <person name="Shang Y."/>
            <person name="Huang S."/>
            <person name="Yan J."/>
        </authorList>
    </citation>
    <scope>NUCLEOTIDE SEQUENCE [LARGE SCALE GENOMIC DNA]</scope>
    <source>
        <strain evidence="2">Ta-2019</strain>
    </source>
</reference>
<name>A0AA38CJG5_TAXCH</name>
<keyword evidence="1" id="KW-0808">Transferase</keyword>
<dbReference type="InterPro" id="IPR001441">
    <property type="entry name" value="UPP_synth-like"/>
</dbReference>
<evidence type="ECO:0008006" key="4">
    <source>
        <dbReference type="Google" id="ProtNLM"/>
    </source>
</evidence>
<dbReference type="OMA" id="QASISCC"/>
<evidence type="ECO:0000313" key="3">
    <source>
        <dbReference type="Proteomes" id="UP000824469"/>
    </source>
</evidence>
<gene>
    <name evidence="2" type="ORF">KI387_014124</name>
</gene>
<organism evidence="2 3">
    <name type="scientific">Taxus chinensis</name>
    <name type="common">Chinese yew</name>
    <name type="synonym">Taxus wallichiana var. chinensis</name>
    <dbReference type="NCBI Taxonomy" id="29808"/>
    <lineage>
        <taxon>Eukaryota</taxon>
        <taxon>Viridiplantae</taxon>
        <taxon>Streptophyta</taxon>
        <taxon>Embryophyta</taxon>
        <taxon>Tracheophyta</taxon>
        <taxon>Spermatophyta</taxon>
        <taxon>Pinopsida</taxon>
        <taxon>Pinidae</taxon>
        <taxon>Conifers II</taxon>
        <taxon>Cupressales</taxon>
        <taxon>Taxaceae</taxon>
        <taxon>Taxus</taxon>
    </lineage>
</organism>
<dbReference type="PANTHER" id="PTHR10291">
    <property type="entry name" value="DEHYDRODOLICHYL DIPHOSPHATE SYNTHASE FAMILY MEMBER"/>
    <property type="match status" value="1"/>
</dbReference>
<dbReference type="EMBL" id="JAHRHJ020000009">
    <property type="protein sequence ID" value="KAH9302541.1"/>
    <property type="molecule type" value="Genomic_DNA"/>
</dbReference>
<comment type="caution">
    <text evidence="2">The sequence shown here is derived from an EMBL/GenBank/DDBJ whole genome shotgun (WGS) entry which is preliminary data.</text>
</comment>
<dbReference type="AlphaFoldDB" id="A0AA38CJG5"/>
<dbReference type="GO" id="GO:0045547">
    <property type="term" value="F:ditrans,polycis-polyprenyl diphosphate synthase [(2E,6E)-farnesyl diphosphate specific] activity"/>
    <property type="evidence" value="ECO:0007669"/>
    <property type="project" value="TreeGrafter"/>
</dbReference>
<evidence type="ECO:0000256" key="1">
    <source>
        <dbReference type="ARBA" id="ARBA00022679"/>
    </source>
</evidence>
<dbReference type="Gene3D" id="3.40.1180.10">
    <property type="entry name" value="Decaprenyl diphosphate synthase-like"/>
    <property type="match status" value="1"/>
</dbReference>
<keyword evidence="3" id="KW-1185">Reference proteome</keyword>
<sequence>MGVYGTVPLAYSLNCIEQVQVPGSFTSSHSYQGHSLSSISARPAFVSCPQVHMSFPSSMPPCWDTIQSCNPCSLGLRGQVQPIVALKKQLVSQGFRCQVRMRGLERRRDFSVRASIAQSSIKEPDAEEILIESSKEDNSYEDQLPHGLCPYLMPTHVAIIMDGNSRWAEQRGLPAIEGHRAGRRALAEIVELSCKWGIKILTVFAFSTDNWLRPKTEVRYLMDLFQLVLKDELETFN</sequence>
<feature type="non-terminal residue" evidence="2">
    <location>
        <position position="1"/>
    </location>
</feature>
<dbReference type="Proteomes" id="UP000824469">
    <property type="component" value="Unassembled WGS sequence"/>
</dbReference>
<dbReference type="Pfam" id="PF01255">
    <property type="entry name" value="Prenyltransf"/>
    <property type="match status" value="1"/>
</dbReference>
<dbReference type="InterPro" id="IPR036424">
    <property type="entry name" value="UPP_synth-like_sf"/>
</dbReference>